<accession>A0ABT2EAY9</accession>
<name>A0ABT2EAY9_9GAMM</name>
<keyword evidence="2" id="KW-1185">Reference proteome</keyword>
<evidence type="ECO:0000313" key="1">
    <source>
        <dbReference type="EMBL" id="MCS2608753.1"/>
    </source>
</evidence>
<sequence>MVQIFYSHHTDTREFVHRRINTESFDKACEIVDQYPWAQEIALFEELGEGGGFEFLLGDRRGPHAHYQFTPVEEGKGFLDVTVVAKSGLLGVLGRRALSRHFDLVTIEAAKTHIQELFEHSVEFLYRKHKLLKK</sequence>
<dbReference type="EMBL" id="JAJISC010000002">
    <property type="protein sequence ID" value="MCS2608753.1"/>
    <property type="molecule type" value="Genomic_DNA"/>
</dbReference>
<protein>
    <submittedName>
        <fullName evidence="1">Uncharacterized protein</fullName>
    </submittedName>
</protein>
<reference evidence="1" key="1">
    <citation type="submission" date="2021-11" db="EMBL/GenBank/DDBJ databases">
        <title>Halomonas sp., isolated from a coastal aquaculture zone in Dongshan Bay.</title>
        <authorList>
            <person name="Lin W."/>
        </authorList>
    </citation>
    <scope>NUCLEOTIDE SEQUENCE</scope>
    <source>
        <strain evidence="1">Yzlin-01</strain>
    </source>
</reference>
<dbReference type="RefSeq" id="WP_259035262.1">
    <property type="nucleotide sequence ID" value="NZ_JAJISC010000002.1"/>
</dbReference>
<comment type="caution">
    <text evidence="1">The sequence shown here is derived from an EMBL/GenBank/DDBJ whole genome shotgun (WGS) entry which is preliminary data.</text>
</comment>
<organism evidence="1 2">
    <name type="scientific">Halomonas dongshanensis</name>
    <dbReference type="NCBI Taxonomy" id="2890835"/>
    <lineage>
        <taxon>Bacteria</taxon>
        <taxon>Pseudomonadati</taxon>
        <taxon>Pseudomonadota</taxon>
        <taxon>Gammaproteobacteria</taxon>
        <taxon>Oceanospirillales</taxon>
        <taxon>Halomonadaceae</taxon>
        <taxon>Halomonas</taxon>
    </lineage>
</organism>
<evidence type="ECO:0000313" key="2">
    <source>
        <dbReference type="Proteomes" id="UP001165542"/>
    </source>
</evidence>
<gene>
    <name evidence="1" type="ORF">LLY24_05375</name>
</gene>
<proteinExistence type="predicted"/>
<dbReference type="Proteomes" id="UP001165542">
    <property type="component" value="Unassembled WGS sequence"/>
</dbReference>